<accession>A0A1M5WIC4</accession>
<evidence type="ECO:0000256" key="8">
    <source>
        <dbReference type="SAM" id="Phobius"/>
    </source>
</evidence>
<dbReference type="GO" id="GO:0005886">
    <property type="term" value="C:plasma membrane"/>
    <property type="evidence" value="ECO:0007669"/>
    <property type="project" value="UniProtKB-SubCell"/>
</dbReference>
<evidence type="ECO:0000313" key="9">
    <source>
        <dbReference type="EMBL" id="SHH86973.1"/>
    </source>
</evidence>
<dbReference type="FunFam" id="1.10.3470.10:FF:000001">
    <property type="entry name" value="Vitamin B12 ABC transporter permease BtuC"/>
    <property type="match status" value="1"/>
</dbReference>
<dbReference type="PANTHER" id="PTHR30472:SF70">
    <property type="entry name" value="MOLYBDATE IMPORT SYSTEM PERMEASE PROTEIN MOLB"/>
    <property type="match status" value="1"/>
</dbReference>
<dbReference type="InterPro" id="IPR037294">
    <property type="entry name" value="ABC_BtuC-like"/>
</dbReference>
<comment type="similarity">
    <text evidence="2">Belongs to the binding-protein-dependent transport system permease family. FecCD subfamily.</text>
</comment>
<feature type="transmembrane region" description="Helical" evidence="8">
    <location>
        <begin position="283"/>
        <end position="301"/>
    </location>
</feature>
<dbReference type="RefSeq" id="WP_084604184.1">
    <property type="nucleotide sequence ID" value="NZ_FQXR01000005.1"/>
</dbReference>
<keyword evidence="5 8" id="KW-0812">Transmembrane</keyword>
<dbReference type="GO" id="GO:0033214">
    <property type="term" value="P:siderophore-iron import into cell"/>
    <property type="evidence" value="ECO:0007669"/>
    <property type="project" value="TreeGrafter"/>
</dbReference>
<keyword evidence="3" id="KW-0813">Transport</keyword>
<evidence type="ECO:0000256" key="7">
    <source>
        <dbReference type="ARBA" id="ARBA00023136"/>
    </source>
</evidence>
<dbReference type="STRING" id="1123281.SAMN02745180_01242"/>
<evidence type="ECO:0000256" key="6">
    <source>
        <dbReference type="ARBA" id="ARBA00022989"/>
    </source>
</evidence>
<comment type="subcellular location">
    <subcellularLocation>
        <location evidence="1">Cell membrane</location>
        <topology evidence="1">Multi-pass membrane protein</topology>
    </subcellularLocation>
</comment>
<feature type="transmembrane region" description="Helical" evidence="8">
    <location>
        <begin position="126"/>
        <end position="144"/>
    </location>
</feature>
<feature type="transmembrane region" description="Helical" evidence="8">
    <location>
        <begin position="70"/>
        <end position="88"/>
    </location>
</feature>
<reference evidence="9 10" key="1">
    <citation type="submission" date="2016-11" db="EMBL/GenBank/DDBJ databases">
        <authorList>
            <person name="Jaros S."/>
            <person name="Januszkiewicz K."/>
            <person name="Wedrychowicz H."/>
        </authorList>
    </citation>
    <scope>NUCLEOTIDE SEQUENCE [LARGE SCALE GENOMIC DNA]</scope>
    <source>
        <strain evidence="9 10">DSM 13106</strain>
    </source>
</reference>
<dbReference type="AlphaFoldDB" id="A0A1M5WIC4"/>
<organism evidence="9 10">
    <name type="scientific">Sporanaerobacter acetigenes DSM 13106</name>
    <dbReference type="NCBI Taxonomy" id="1123281"/>
    <lineage>
        <taxon>Bacteria</taxon>
        <taxon>Bacillati</taxon>
        <taxon>Bacillota</taxon>
        <taxon>Tissierellia</taxon>
        <taxon>Tissierellales</taxon>
        <taxon>Sporanaerobacteraceae</taxon>
        <taxon>Sporanaerobacter</taxon>
    </lineage>
</organism>
<evidence type="ECO:0000256" key="3">
    <source>
        <dbReference type="ARBA" id="ARBA00022448"/>
    </source>
</evidence>
<evidence type="ECO:0000256" key="1">
    <source>
        <dbReference type="ARBA" id="ARBA00004651"/>
    </source>
</evidence>
<feature type="transmembrane region" description="Helical" evidence="8">
    <location>
        <begin position="242"/>
        <end position="271"/>
    </location>
</feature>
<evidence type="ECO:0000256" key="2">
    <source>
        <dbReference type="ARBA" id="ARBA00007935"/>
    </source>
</evidence>
<proteinExistence type="inferred from homology"/>
<name>A0A1M5WIC4_9FIRM</name>
<evidence type="ECO:0000256" key="5">
    <source>
        <dbReference type="ARBA" id="ARBA00022692"/>
    </source>
</evidence>
<dbReference type="CDD" id="cd06550">
    <property type="entry name" value="TM_ABC_iron-siderophores_like"/>
    <property type="match status" value="1"/>
</dbReference>
<dbReference type="OrthoDB" id="9792889at2"/>
<evidence type="ECO:0000256" key="4">
    <source>
        <dbReference type="ARBA" id="ARBA00022475"/>
    </source>
</evidence>
<feature type="transmembrane region" description="Helical" evidence="8">
    <location>
        <begin position="100"/>
        <end position="119"/>
    </location>
</feature>
<gene>
    <name evidence="9" type="ORF">SAMN02745180_01242</name>
</gene>
<feature type="transmembrane region" description="Helical" evidence="8">
    <location>
        <begin position="203"/>
        <end position="222"/>
    </location>
</feature>
<dbReference type="Gene3D" id="1.10.3470.10">
    <property type="entry name" value="ABC transporter involved in vitamin B12 uptake, BtuC"/>
    <property type="match status" value="1"/>
</dbReference>
<keyword evidence="4" id="KW-1003">Cell membrane</keyword>
<dbReference type="PANTHER" id="PTHR30472">
    <property type="entry name" value="FERRIC ENTEROBACTIN TRANSPORT SYSTEM PERMEASE PROTEIN"/>
    <property type="match status" value="1"/>
</dbReference>
<keyword evidence="7 8" id="KW-0472">Membrane</keyword>
<dbReference type="InterPro" id="IPR000522">
    <property type="entry name" value="ABC_transptr_permease_BtuC"/>
</dbReference>
<dbReference type="SUPFAM" id="SSF81345">
    <property type="entry name" value="ABC transporter involved in vitamin B12 uptake, BtuC"/>
    <property type="match status" value="1"/>
</dbReference>
<dbReference type="Pfam" id="PF01032">
    <property type="entry name" value="FecCD"/>
    <property type="match status" value="1"/>
</dbReference>
<feature type="transmembrane region" description="Helical" evidence="8">
    <location>
        <begin position="150"/>
        <end position="172"/>
    </location>
</feature>
<dbReference type="GO" id="GO:0022857">
    <property type="term" value="F:transmembrane transporter activity"/>
    <property type="evidence" value="ECO:0007669"/>
    <property type="project" value="InterPro"/>
</dbReference>
<feature type="transmembrane region" description="Helical" evidence="8">
    <location>
        <begin position="12"/>
        <end position="34"/>
    </location>
</feature>
<keyword evidence="6 8" id="KW-1133">Transmembrane helix</keyword>
<keyword evidence="10" id="KW-1185">Reference proteome</keyword>
<protein>
    <submittedName>
        <fullName evidence="9">Iron complex transport system permease protein</fullName>
    </submittedName>
</protein>
<evidence type="ECO:0000313" key="10">
    <source>
        <dbReference type="Proteomes" id="UP000184389"/>
    </source>
</evidence>
<feature type="transmembrane region" description="Helical" evidence="8">
    <location>
        <begin position="313"/>
        <end position="332"/>
    </location>
</feature>
<dbReference type="Proteomes" id="UP000184389">
    <property type="component" value="Unassembled WGS sequence"/>
</dbReference>
<dbReference type="EMBL" id="FQXR01000005">
    <property type="protein sequence ID" value="SHH86973.1"/>
    <property type="molecule type" value="Genomic_DNA"/>
</dbReference>
<sequence>MESTNEKTHGYVWIFLICLIAIFFISFFIGRYPVSIELLLKVFFSKIFPISKTWPDTIETIVFQIRLPRIVGAMLVGASLSVSGAVYQGMFKNPLVSPDILGASAGSAFGAALAIYLSFSIIGIQICSFIFGLIGVLLVYLISTKVKEDPLIGLVITGVLVGSIFTSLTSLIKYIADTNDKLPTITFWLMGSLSSFSTRDIKAILVPISIGIIPLYILRWKLNVLSLDEDEAKTLGLNTGKIRAIVIICSTLMTAASVSVSGMIGWIGLVIPHLSRIIVGPDYRVLLPTTILLGSSYLLMIDNISRTLLTVEIPLGILTSLMGAPFFIFLLLKNKRS</sequence>